<dbReference type="GO" id="GO:0016740">
    <property type="term" value="F:transferase activity"/>
    <property type="evidence" value="ECO:0007669"/>
    <property type="project" value="UniProtKB-KW"/>
</dbReference>
<keyword evidence="4" id="KW-1185">Reference proteome</keyword>
<dbReference type="EMBL" id="SLWS01000008">
    <property type="protein sequence ID" value="TCO54723.1"/>
    <property type="molecule type" value="Genomic_DNA"/>
</dbReference>
<comment type="caution">
    <text evidence="3">The sequence shown here is derived from an EMBL/GenBank/DDBJ whole genome shotgun (WGS) entry which is preliminary data.</text>
</comment>
<feature type="domain" description="Amidase" evidence="2">
    <location>
        <begin position="30"/>
        <end position="422"/>
    </location>
</feature>
<dbReference type="InterPro" id="IPR000120">
    <property type="entry name" value="Amidase"/>
</dbReference>
<evidence type="ECO:0000256" key="1">
    <source>
        <dbReference type="ARBA" id="ARBA00009199"/>
    </source>
</evidence>
<dbReference type="PANTHER" id="PTHR11895">
    <property type="entry name" value="TRANSAMIDASE"/>
    <property type="match status" value="1"/>
</dbReference>
<dbReference type="Proteomes" id="UP000295680">
    <property type="component" value="Unassembled WGS sequence"/>
</dbReference>
<sequence>MLTAIDLRRAFQTGALSPVEFAHAANELVRTVDPAVDAVPTATAKTAIAAAVESERRYRAGTARLLDGIPYVVKDLFDTAGIVTAYGSALFTGHRPTRDAAAVTLAASAGAVMVGKSATHEFGWGFATSGAAPTRNPWAPDRTPGGSSGGSAAALAAGMVPLALGSDTGGSVRVPAAFCGVVGFRPTFGRVDRDGLFPLAPSMDTVGTMARTPADAALLLAALGGVTENVPAWLDRNQRDPSSLSGKRIGVLTEALDGAVAETVAKFTDLGALVLPVELPRAIQDIYVPIMLTEALSTHRRLGLLPRRRDEYAPDVQARISMAEDLDEAEVAHATQRRQDLRRRLAKCFAEVDVLLGPVSTGPPPLIDPAEPVDLRRQLVPWVAPQSLAGLPACVLRGGFDHDGLPVGIQISGAPGADVQILQIAAALYGADPDLHTRWPDQSGTQ</sequence>
<keyword evidence="3" id="KW-0808">Transferase</keyword>
<dbReference type="SUPFAM" id="SSF75304">
    <property type="entry name" value="Amidase signature (AS) enzymes"/>
    <property type="match status" value="1"/>
</dbReference>
<organism evidence="3 4">
    <name type="scientific">Actinocrispum wychmicini</name>
    <dbReference type="NCBI Taxonomy" id="1213861"/>
    <lineage>
        <taxon>Bacteria</taxon>
        <taxon>Bacillati</taxon>
        <taxon>Actinomycetota</taxon>
        <taxon>Actinomycetes</taxon>
        <taxon>Pseudonocardiales</taxon>
        <taxon>Pseudonocardiaceae</taxon>
        <taxon>Actinocrispum</taxon>
    </lineage>
</organism>
<dbReference type="InterPro" id="IPR023631">
    <property type="entry name" value="Amidase_dom"/>
</dbReference>
<gene>
    <name evidence="3" type="ORF">EV192_10811</name>
</gene>
<dbReference type="PANTHER" id="PTHR11895:SF7">
    <property type="entry name" value="GLUTAMYL-TRNA(GLN) AMIDOTRANSFERASE SUBUNIT A, MITOCHONDRIAL"/>
    <property type="match status" value="1"/>
</dbReference>
<evidence type="ECO:0000259" key="2">
    <source>
        <dbReference type="Pfam" id="PF01425"/>
    </source>
</evidence>
<comment type="similarity">
    <text evidence="1">Belongs to the amidase family.</text>
</comment>
<dbReference type="Pfam" id="PF01425">
    <property type="entry name" value="Amidase"/>
    <property type="match status" value="1"/>
</dbReference>
<name>A0A4R2J6R4_9PSEU</name>
<dbReference type="InterPro" id="IPR036928">
    <property type="entry name" value="AS_sf"/>
</dbReference>
<evidence type="ECO:0000313" key="4">
    <source>
        <dbReference type="Proteomes" id="UP000295680"/>
    </source>
</evidence>
<protein>
    <submittedName>
        <fullName evidence="3">Aspartyl-tRNA(Asn)/glutamyl-tRNA(Gln) amidotransferase subunit A</fullName>
    </submittedName>
</protein>
<evidence type="ECO:0000313" key="3">
    <source>
        <dbReference type="EMBL" id="TCO54723.1"/>
    </source>
</evidence>
<proteinExistence type="inferred from homology"/>
<dbReference type="AlphaFoldDB" id="A0A4R2J6R4"/>
<accession>A0A4R2J6R4</accession>
<dbReference type="PROSITE" id="PS00571">
    <property type="entry name" value="AMIDASES"/>
    <property type="match status" value="1"/>
</dbReference>
<dbReference type="InterPro" id="IPR020556">
    <property type="entry name" value="Amidase_CS"/>
</dbReference>
<reference evidence="3 4" key="1">
    <citation type="submission" date="2019-03" db="EMBL/GenBank/DDBJ databases">
        <title>Genomic Encyclopedia of Type Strains, Phase IV (KMG-IV): sequencing the most valuable type-strain genomes for metagenomic binning, comparative biology and taxonomic classification.</title>
        <authorList>
            <person name="Goeker M."/>
        </authorList>
    </citation>
    <scope>NUCLEOTIDE SEQUENCE [LARGE SCALE GENOMIC DNA]</scope>
    <source>
        <strain evidence="3 4">DSM 45934</strain>
    </source>
</reference>
<dbReference type="RefSeq" id="WP_165960756.1">
    <property type="nucleotide sequence ID" value="NZ_SLWS01000008.1"/>
</dbReference>
<dbReference type="Gene3D" id="3.90.1300.10">
    <property type="entry name" value="Amidase signature (AS) domain"/>
    <property type="match status" value="1"/>
</dbReference>